<dbReference type="InterPro" id="IPR035938">
    <property type="entry name" value="Hemerythrin-like_sf"/>
</dbReference>
<name>A0A5C0SAC5_CRATE</name>
<evidence type="ECO:0000256" key="1">
    <source>
        <dbReference type="ARBA" id="ARBA00010587"/>
    </source>
</evidence>
<gene>
    <name evidence="5" type="ORF">FQB35_00055</name>
</gene>
<dbReference type="PANTHER" id="PTHR37164">
    <property type="entry name" value="BACTERIOHEMERYTHRIN"/>
    <property type="match status" value="1"/>
</dbReference>
<evidence type="ECO:0000256" key="3">
    <source>
        <dbReference type="ARBA" id="ARBA00023004"/>
    </source>
</evidence>
<comment type="similarity">
    <text evidence="1">Belongs to the hemerythrin family.</text>
</comment>
<dbReference type="Proteomes" id="UP000324646">
    <property type="component" value="Chromosome"/>
</dbReference>
<dbReference type="InterPro" id="IPR016131">
    <property type="entry name" value="Haemerythrin_Fe_BS"/>
</dbReference>
<dbReference type="Pfam" id="PF01814">
    <property type="entry name" value="Hemerythrin"/>
    <property type="match status" value="1"/>
</dbReference>
<keyword evidence="6" id="KW-1185">Reference proteome</keyword>
<sequence length="137" mass="17029">MFEWKEEYCFNIAEIDKQHKHLLEIGKKLYDILTLKDEIDHYDEIVEILVELREYTIYHFTYEEKLLKQHGYEGLQLHKRQHKSFINKIIQFENQDIDEKQMEMKLKMMEFLADWIEQHILKSDHQYKDFLQEKGVY</sequence>
<dbReference type="GO" id="GO:0046872">
    <property type="term" value="F:metal ion binding"/>
    <property type="evidence" value="ECO:0007669"/>
    <property type="project" value="UniProtKB-KW"/>
</dbReference>
<protein>
    <submittedName>
        <fullName evidence="5">Bacteriohemerythrin</fullName>
    </submittedName>
</protein>
<keyword evidence="2" id="KW-0479">Metal-binding</keyword>
<dbReference type="InterPro" id="IPR050669">
    <property type="entry name" value="Hemerythrin"/>
</dbReference>
<dbReference type="InterPro" id="IPR012827">
    <property type="entry name" value="Hemerythrin_metal-bd"/>
</dbReference>
<reference evidence="5 6" key="1">
    <citation type="submission" date="2019-07" db="EMBL/GenBank/DDBJ databases">
        <title>Complete genome of Crassaminicella thermophila SY095.</title>
        <authorList>
            <person name="Li X."/>
        </authorList>
    </citation>
    <scope>NUCLEOTIDE SEQUENCE [LARGE SCALE GENOMIC DNA]</scope>
    <source>
        <strain evidence="5 6">SY095</strain>
    </source>
</reference>
<evidence type="ECO:0000313" key="5">
    <source>
        <dbReference type="EMBL" id="QEK10892.1"/>
    </source>
</evidence>
<evidence type="ECO:0000259" key="4">
    <source>
        <dbReference type="Pfam" id="PF01814"/>
    </source>
</evidence>
<dbReference type="KEGG" id="crs:FQB35_00055"/>
<dbReference type="NCBIfam" id="NF033749">
    <property type="entry name" value="bact_hemeryth"/>
    <property type="match status" value="1"/>
</dbReference>
<dbReference type="OrthoDB" id="9797092at2"/>
<dbReference type="InterPro" id="IPR012312">
    <property type="entry name" value="Hemerythrin-like"/>
</dbReference>
<accession>A0A5C0SAC5</accession>
<organism evidence="5 6">
    <name type="scientific">Crassaminicella thermophila</name>
    <dbReference type="NCBI Taxonomy" id="2599308"/>
    <lineage>
        <taxon>Bacteria</taxon>
        <taxon>Bacillati</taxon>
        <taxon>Bacillota</taxon>
        <taxon>Clostridia</taxon>
        <taxon>Eubacteriales</taxon>
        <taxon>Clostridiaceae</taxon>
        <taxon>Crassaminicella</taxon>
    </lineage>
</organism>
<dbReference type="Gene3D" id="1.20.120.50">
    <property type="entry name" value="Hemerythrin-like"/>
    <property type="match status" value="1"/>
</dbReference>
<dbReference type="RefSeq" id="WP_148807967.1">
    <property type="nucleotide sequence ID" value="NZ_CP042243.1"/>
</dbReference>
<feature type="domain" description="Hemerythrin-like" evidence="4">
    <location>
        <begin position="12"/>
        <end position="129"/>
    </location>
</feature>
<evidence type="ECO:0000256" key="2">
    <source>
        <dbReference type="ARBA" id="ARBA00022723"/>
    </source>
</evidence>
<keyword evidence="3" id="KW-0408">Iron</keyword>
<dbReference type="PROSITE" id="PS00550">
    <property type="entry name" value="HEMERYTHRINS"/>
    <property type="match status" value="1"/>
</dbReference>
<dbReference type="AlphaFoldDB" id="A0A5C0SAC5"/>
<dbReference type="EMBL" id="CP042243">
    <property type="protein sequence ID" value="QEK10892.1"/>
    <property type="molecule type" value="Genomic_DNA"/>
</dbReference>
<evidence type="ECO:0000313" key="6">
    <source>
        <dbReference type="Proteomes" id="UP000324646"/>
    </source>
</evidence>
<dbReference type="NCBIfam" id="TIGR02481">
    <property type="entry name" value="hemeryth_dom"/>
    <property type="match status" value="1"/>
</dbReference>
<proteinExistence type="inferred from homology"/>
<dbReference type="SUPFAM" id="SSF47188">
    <property type="entry name" value="Hemerythrin-like"/>
    <property type="match status" value="1"/>
</dbReference>
<dbReference type="PANTHER" id="PTHR37164:SF1">
    <property type="entry name" value="BACTERIOHEMERYTHRIN"/>
    <property type="match status" value="1"/>
</dbReference>
<dbReference type="CDD" id="cd12107">
    <property type="entry name" value="Hemerythrin"/>
    <property type="match status" value="1"/>
</dbReference>